<organism evidence="2 3">
    <name type="scientific">Galerina marginata (strain CBS 339.88)</name>
    <dbReference type="NCBI Taxonomy" id="685588"/>
    <lineage>
        <taxon>Eukaryota</taxon>
        <taxon>Fungi</taxon>
        <taxon>Dikarya</taxon>
        <taxon>Basidiomycota</taxon>
        <taxon>Agaricomycotina</taxon>
        <taxon>Agaricomycetes</taxon>
        <taxon>Agaricomycetidae</taxon>
        <taxon>Agaricales</taxon>
        <taxon>Agaricineae</taxon>
        <taxon>Strophariaceae</taxon>
        <taxon>Galerina</taxon>
    </lineage>
</organism>
<sequence length="563" mass="62998">MHEQENSNVVRLFRALRKHQPERQLVYYQPGVGTYNDCKFITTTVSNLASALDKGIAMHLGDHVKEGYQFIMRNYQRGNKICLFGFSRGGRISEPLIVSLSYRCRNIAHTAQVLAGMLYKVGLLPPDNDQQVDFAFSVYQTTGPHGIELSKEFKRTFAIPVVVEFLGVWDTVASVGIIPQSHPYTSVNYSVKTVRHALALDERRARFRPQTCPNTLVCPYGAVKTVRAPRKSKAHQNAKWTRLRRSGWLCCGKEFIEVGVGTRGAGGFMDDAGLSLDREQDLDVDDPNSIINRRGDVPRDDWVYVPPERTLADVKEVWFAGAHADVGGGSHHNAEENSLSFIPLRWMIKESLISKTDILFDPDALLSFGFDFHALRDGLSGYGPTLQQFGFSNGLGDMDVGPTTPDRPLNSPSVLNLPSDNFSSPPLSLPLSHSLELPLQSLTRVLVSKFGHNETFNFAIKHAKDATDGCAEVWDQLELAQFWWILEAIPTLITFQRANGDWVRIRRRNFGLGRFIPFSGNKILVHKSVEDSINDTIDTGEKYKPAAVNWDIVKTSGMLVYVS</sequence>
<proteinExistence type="predicted"/>
<dbReference type="Pfam" id="PF09994">
    <property type="entry name" value="T6SS_Tle1-like_cat"/>
    <property type="match status" value="1"/>
</dbReference>
<reference evidence="3" key="1">
    <citation type="journal article" date="2014" name="Proc. Natl. Acad. Sci. U.S.A.">
        <title>Extensive sampling of basidiomycete genomes demonstrates inadequacy of the white-rot/brown-rot paradigm for wood decay fungi.</title>
        <authorList>
            <person name="Riley R."/>
            <person name="Salamov A.A."/>
            <person name="Brown D.W."/>
            <person name="Nagy L.G."/>
            <person name="Floudas D."/>
            <person name="Held B.W."/>
            <person name="Levasseur A."/>
            <person name="Lombard V."/>
            <person name="Morin E."/>
            <person name="Otillar R."/>
            <person name="Lindquist E.A."/>
            <person name="Sun H."/>
            <person name="LaButti K.M."/>
            <person name="Schmutz J."/>
            <person name="Jabbour D."/>
            <person name="Luo H."/>
            <person name="Baker S.E."/>
            <person name="Pisabarro A.G."/>
            <person name="Walton J.D."/>
            <person name="Blanchette R.A."/>
            <person name="Henrissat B."/>
            <person name="Martin F."/>
            <person name="Cullen D."/>
            <person name="Hibbett D.S."/>
            <person name="Grigoriev I.V."/>
        </authorList>
    </citation>
    <scope>NUCLEOTIDE SEQUENCE [LARGE SCALE GENOMIC DNA]</scope>
    <source>
        <strain evidence="3">CBS 339.88</strain>
    </source>
</reference>
<evidence type="ECO:0000313" key="3">
    <source>
        <dbReference type="Proteomes" id="UP000027222"/>
    </source>
</evidence>
<feature type="domain" description="T6SS Phospholipase effector Tle1-like catalytic" evidence="1">
    <location>
        <begin position="4"/>
        <end position="350"/>
    </location>
</feature>
<accession>A0A067SQL5</accession>
<keyword evidence="3" id="KW-1185">Reference proteome</keyword>
<name>A0A067SQL5_GALM3</name>
<dbReference type="Proteomes" id="UP000027222">
    <property type="component" value="Unassembled WGS sequence"/>
</dbReference>
<evidence type="ECO:0000313" key="2">
    <source>
        <dbReference type="EMBL" id="KDR69939.1"/>
    </source>
</evidence>
<gene>
    <name evidence="2" type="ORF">GALMADRAFT_160118</name>
</gene>
<protein>
    <recommendedName>
        <fullName evidence="1">T6SS Phospholipase effector Tle1-like catalytic domain-containing protein</fullName>
    </recommendedName>
</protein>
<evidence type="ECO:0000259" key="1">
    <source>
        <dbReference type="Pfam" id="PF09994"/>
    </source>
</evidence>
<dbReference type="EMBL" id="KL142399">
    <property type="protein sequence ID" value="KDR69939.1"/>
    <property type="molecule type" value="Genomic_DNA"/>
</dbReference>
<dbReference type="PANTHER" id="PTHR33840:SF2">
    <property type="entry name" value="TLE1 PHOSPHOLIPASE DOMAIN-CONTAINING PROTEIN"/>
    <property type="match status" value="1"/>
</dbReference>
<dbReference type="HOGENOM" id="CLU_005049_5_0_1"/>
<dbReference type="PANTHER" id="PTHR33840">
    <property type="match status" value="1"/>
</dbReference>
<dbReference type="OrthoDB" id="3162439at2759"/>
<dbReference type="AlphaFoldDB" id="A0A067SQL5"/>
<dbReference type="InterPro" id="IPR018712">
    <property type="entry name" value="Tle1-like_cat"/>
</dbReference>